<dbReference type="InterPro" id="IPR024733">
    <property type="entry name" value="NAGLU_tim-barrel"/>
</dbReference>
<evidence type="ECO:0000313" key="5">
    <source>
        <dbReference type="EMBL" id="GAA1979355.1"/>
    </source>
</evidence>
<dbReference type="PANTHER" id="PTHR12872:SF1">
    <property type="entry name" value="ALPHA-N-ACETYLGLUCOSAMINIDASE"/>
    <property type="match status" value="1"/>
</dbReference>
<dbReference type="EMBL" id="BAAAQM010000026">
    <property type="protein sequence ID" value="GAA1979355.1"/>
    <property type="molecule type" value="Genomic_DNA"/>
</dbReference>
<feature type="domain" description="Alpha-N-acetylglucosaminidase C-terminal" evidence="4">
    <location>
        <begin position="505"/>
        <end position="753"/>
    </location>
</feature>
<dbReference type="PANTHER" id="PTHR12872">
    <property type="entry name" value="ALPHA-N-ACETYLGLUCOSAMINIDASE"/>
    <property type="match status" value="1"/>
</dbReference>
<dbReference type="Pfam" id="PF12972">
    <property type="entry name" value="NAGLU_C"/>
    <property type="match status" value="1"/>
</dbReference>
<comment type="caution">
    <text evidence="5">The sequence shown here is derived from an EMBL/GenBank/DDBJ whole genome shotgun (WGS) entry which is preliminary data.</text>
</comment>
<name>A0ABN2S2Q5_9ACTN</name>
<dbReference type="Proteomes" id="UP001499854">
    <property type="component" value="Unassembled WGS sequence"/>
</dbReference>
<dbReference type="InterPro" id="IPR007781">
    <property type="entry name" value="NAGLU"/>
</dbReference>
<evidence type="ECO:0000259" key="4">
    <source>
        <dbReference type="Pfam" id="PF12972"/>
    </source>
</evidence>
<sequence length="760" mass="81528">MLGYGLTTGGLALVGAAAAMEPGTASVTAARPPSEALAGVVSETVSGRVGRSLARPPEPPEPEAFDVTPAQRVLERLLPEHAGQIRLHAAAADDGVDRYRISAPAQPSDPYAVVVEGTSTSALLAGAGWYLKYVAGVTVSLPGDSVALLAERLPSPSTVLAGAAAVPHRFALNDTEHGYAGPYRSWADWERTLDVLALHGCNEVLVAAGHDEVYRRVFAEFGYRPEDVDGWIPAPAYQPWWLLGNVQALGGSADPATRQAGVDVVRRIVDRLRELGLTPVLPGYAGLVPGGFASRNPGAAVIPQGDWGGYQRPDWLDTRDPLYARIAESFFRHQADLYGLSTAYKMDLLHEGGRAAGVPLGAAAVAVMTALQTARPGAAWVMLGWQDNPRREVLDALRGCASAVCAGQRVLVVDGCSDKFETFDREDDWGGTSYAFGTITDFGGRSLLGANAAVWTARFPKALSRPGSALSGTAWLPEASGHDPAAFELFTELAWRADPVDLADWFERYAARRYGRPDAAAAQAWRVFSQTAYSLPAGKYTQAQDSLFSAWPDLSATTAASGGPAMRYDGAAFQGAVLRLLQADPALRAADAYRYDVVDFTRQALANHARVLLPEIKDAYVTRNLDGYRRLTGRWLDAMRLLDTLLATDERFLLGTFLRSGGYDARSLITTWGDREASKALRNYGGRELAGLVADVYLPRWRKHFAAYETVVTGAVEELAATDWFAMDDAWARAATRYPTAATGDPFAAANAVAAFLTAF</sequence>
<feature type="domain" description="Alpha-N-acetylglucosaminidase N-terminal" evidence="3">
    <location>
        <begin position="69"/>
        <end position="154"/>
    </location>
</feature>
<evidence type="ECO:0000259" key="2">
    <source>
        <dbReference type="Pfam" id="PF05089"/>
    </source>
</evidence>
<organism evidence="5 6">
    <name type="scientific">Catenulispora subtropica</name>
    <dbReference type="NCBI Taxonomy" id="450798"/>
    <lineage>
        <taxon>Bacteria</taxon>
        <taxon>Bacillati</taxon>
        <taxon>Actinomycetota</taxon>
        <taxon>Actinomycetes</taxon>
        <taxon>Catenulisporales</taxon>
        <taxon>Catenulisporaceae</taxon>
        <taxon>Catenulispora</taxon>
    </lineage>
</organism>
<dbReference type="InterPro" id="IPR024732">
    <property type="entry name" value="NAGLU_C"/>
</dbReference>
<accession>A0ABN2S2Q5</accession>
<keyword evidence="6" id="KW-1185">Reference proteome</keyword>
<dbReference type="InterPro" id="IPR029018">
    <property type="entry name" value="Hex-like_dom2"/>
</dbReference>
<dbReference type="Gene3D" id="1.20.120.670">
    <property type="entry name" value="N-acetyl-b-d-glucoasminidase"/>
    <property type="match status" value="1"/>
</dbReference>
<reference evidence="5 6" key="1">
    <citation type="journal article" date="2019" name="Int. J. Syst. Evol. Microbiol.">
        <title>The Global Catalogue of Microorganisms (GCM) 10K type strain sequencing project: providing services to taxonomists for standard genome sequencing and annotation.</title>
        <authorList>
            <consortium name="The Broad Institute Genomics Platform"/>
            <consortium name="The Broad Institute Genome Sequencing Center for Infectious Disease"/>
            <person name="Wu L."/>
            <person name="Ma J."/>
        </authorList>
    </citation>
    <scope>NUCLEOTIDE SEQUENCE [LARGE SCALE GENOMIC DNA]</scope>
    <source>
        <strain evidence="5 6">JCM 16013</strain>
    </source>
</reference>
<evidence type="ECO:0000259" key="3">
    <source>
        <dbReference type="Pfam" id="PF12971"/>
    </source>
</evidence>
<evidence type="ECO:0000313" key="6">
    <source>
        <dbReference type="Proteomes" id="UP001499854"/>
    </source>
</evidence>
<keyword evidence="1" id="KW-0378">Hydrolase</keyword>
<dbReference type="Pfam" id="PF12971">
    <property type="entry name" value="NAGLU_N"/>
    <property type="match status" value="1"/>
</dbReference>
<dbReference type="Gene3D" id="3.30.379.10">
    <property type="entry name" value="Chitobiase/beta-hexosaminidase domain 2-like"/>
    <property type="match status" value="1"/>
</dbReference>
<proteinExistence type="predicted"/>
<gene>
    <name evidence="5" type="ORF">GCM10009838_45420</name>
</gene>
<protein>
    <submittedName>
        <fullName evidence="5">Alpha-N-acetylglucosaminidase</fullName>
    </submittedName>
</protein>
<dbReference type="InterPro" id="IPR024240">
    <property type="entry name" value="NAGLU_N"/>
</dbReference>
<feature type="domain" description="Alpha-N-acetylglucosaminidase tim-barrel" evidence="2">
    <location>
        <begin position="169"/>
        <end position="496"/>
    </location>
</feature>
<dbReference type="Gene3D" id="3.20.20.80">
    <property type="entry name" value="Glycosidases"/>
    <property type="match status" value="1"/>
</dbReference>
<dbReference type="Pfam" id="PF05089">
    <property type="entry name" value="NAGLU"/>
    <property type="match status" value="1"/>
</dbReference>
<evidence type="ECO:0000256" key="1">
    <source>
        <dbReference type="ARBA" id="ARBA00022801"/>
    </source>
</evidence>